<evidence type="ECO:0000256" key="1">
    <source>
        <dbReference type="SAM" id="MobiDB-lite"/>
    </source>
</evidence>
<proteinExistence type="predicted"/>
<dbReference type="RefSeq" id="XP_026685561.1">
    <property type="nucleotide sequence ID" value="XM_026829760.1"/>
</dbReference>
<evidence type="ECO:0000256" key="2">
    <source>
        <dbReference type="SAM" id="SignalP"/>
    </source>
</evidence>
<feature type="chain" id="PRO_5044565830" evidence="2">
    <location>
        <begin position="21"/>
        <end position="427"/>
    </location>
</feature>
<keyword evidence="3" id="KW-1185">Reference proteome</keyword>
<organism evidence="3 4">
    <name type="scientific">Diaphorina citri</name>
    <name type="common">Asian citrus psyllid</name>
    <dbReference type="NCBI Taxonomy" id="121845"/>
    <lineage>
        <taxon>Eukaryota</taxon>
        <taxon>Metazoa</taxon>
        <taxon>Ecdysozoa</taxon>
        <taxon>Arthropoda</taxon>
        <taxon>Hexapoda</taxon>
        <taxon>Insecta</taxon>
        <taxon>Pterygota</taxon>
        <taxon>Neoptera</taxon>
        <taxon>Paraneoptera</taxon>
        <taxon>Hemiptera</taxon>
        <taxon>Sternorrhyncha</taxon>
        <taxon>Psylloidea</taxon>
        <taxon>Psyllidae</taxon>
        <taxon>Diaphorininae</taxon>
        <taxon>Diaphorina</taxon>
    </lineage>
</organism>
<evidence type="ECO:0000313" key="4">
    <source>
        <dbReference type="RefSeq" id="XP_008481052.1"/>
    </source>
</evidence>
<feature type="signal peptide" evidence="2">
    <location>
        <begin position="1"/>
        <end position="20"/>
    </location>
</feature>
<dbReference type="RefSeq" id="XP_008481052.1">
    <property type="nucleotide sequence ID" value="XM_008482830.3"/>
</dbReference>
<feature type="region of interest" description="Disordered" evidence="1">
    <location>
        <begin position="131"/>
        <end position="165"/>
    </location>
</feature>
<dbReference type="PaxDb" id="121845-A0A1S3DFV9"/>
<dbReference type="AlphaFoldDB" id="A0A1S3DFV9"/>
<feature type="region of interest" description="Disordered" evidence="1">
    <location>
        <begin position="199"/>
        <end position="260"/>
    </location>
</feature>
<accession>A0A1S3DFV9</accession>
<keyword evidence="2" id="KW-0732">Signal</keyword>
<evidence type="ECO:0000313" key="3">
    <source>
        <dbReference type="Proteomes" id="UP000079169"/>
    </source>
</evidence>
<name>A0A1S3DFV9_DIACI</name>
<dbReference type="Proteomes" id="UP000079169">
    <property type="component" value="Unplaced"/>
</dbReference>
<gene>
    <name evidence="4 5" type="primary">LOC103517785</name>
</gene>
<sequence>MQKIQLIVLVCASVFKAISSEPPSTPTQLSDLLQKNPSFQAVLNENPSIYQLLKSNPALVKQFENNPNLIIQTEKHAKFLTSFLQEHTDLDQIIKDNPYVYAFILRQVDHAVQTGQNSTIVIQTSEAEMNAQAQREMEAQKTLTAQTQSQVNDQGANSSPQVGVESNKQVDAFSGLSRDQLVALLVSMQAGQADKQTLQANGKVPPTNENQTSNQPGATGQRPSLNGVRPNQNSVDPEQNFAVFNGRPTGGQTHKPVSTLGSTAAKDDLIDPNNVDDLMKLKMLYIAMYNKEPKSIQDLVEFYNVILVKLDIVTRKQVMEFLNKFKNSHTAGKINTGSYQDGSKGKGATSGTSAVVMYNGGSGSYVVKYTNGYDTSDSEYAATTTGYARPSLKERIMKCKLRKFCRKNPSSSRCVELAAQSAEQWNV</sequence>
<dbReference type="GeneID" id="103517785"/>
<reference evidence="4 5" key="1">
    <citation type="submission" date="2025-04" db="UniProtKB">
        <authorList>
            <consortium name="RefSeq"/>
        </authorList>
    </citation>
    <scope>IDENTIFICATION</scope>
</reference>
<feature type="compositionally biased region" description="Polar residues" evidence="1">
    <location>
        <begin position="141"/>
        <end position="165"/>
    </location>
</feature>
<dbReference type="KEGG" id="dci:103517785"/>
<feature type="compositionally biased region" description="Polar residues" evidence="1">
    <location>
        <begin position="207"/>
        <end position="237"/>
    </location>
</feature>
<feature type="compositionally biased region" description="Polar residues" evidence="1">
    <location>
        <begin position="250"/>
        <end position="260"/>
    </location>
</feature>
<protein>
    <submittedName>
        <fullName evidence="4 5">Uncharacterized protein LOC103517785</fullName>
    </submittedName>
</protein>
<evidence type="ECO:0000313" key="5">
    <source>
        <dbReference type="RefSeq" id="XP_026685561.1"/>
    </source>
</evidence>